<proteinExistence type="predicted"/>
<evidence type="ECO:0000313" key="1">
    <source>
        <dbReference type="EMBL" id="AZT39590.1"/>
    </source>
</evidence>
<reference evidence="1" key="1">
    <citation type="submission" date="2018-12" db="EMBL/GenBank/DDBJ databases">
        <title>Complete genome sequences of twenty non-typhoidal Salmonella isolates from Rwanda.</title>
        <authorList>
            <person name="Byukusenge M."/>
            <person name="Li L."/>
            <person name="Subhashinie K."/>
            <person name="Nzayirambaho M."/>
            <person name="Kuchipudi S.V."/>
            <person name="Jayarao B.M."/>
        </authorList>
    </citation>
    <scope>NUCLEOTIDE SEQUENCE</scope>
    <source>
        <strain evidence="1">RSE21</strain>
        <plasmid evidence="1">pRSE21</plasmid>
    </source>
</reference>
<dbReference type="AntiFam" id="ANF00264">
    <property type="entry name" value="Spurious protein deried frameshifted phage protein"/>
</dbReference>
<organism evidence="1">
    <name type="scientific">Salmonella enterica subsp. enterica serovar Karamoja</name>
    <dbReference type="NCBI Taxonomy" id="2500153"/>
    <lineage>
        <taxon>Bacteria</taxon>
        <taxon>Pseudomonadati</taxon>
        <taxon>Pseudomonadota</taxon>
        <taxon>Gammaproteobacteria</taxon>
        <taxon>Enterobacterales</taxon>
        <taxon>Enterobacteriaceae</taxon>
        <taxon>Salmonella</taxon>
    </lineage>
</organism>
<sequence>MKVLTTREGTDILALWLQDNIDMESELIFDNDVDQTTSAQLLPCVESALSLLPEVVLPEDDTDAAGITELATIAMSGDFMPGEEPDNNARAALAAELLCLFASRTGMARSGECAQTMLVDLLADLMHLADRLGIEHFSQLVVWPGCITVMRSVMPIVTALLFQCSALSGRTGIEPVRPDIRHCAGCLLLLCLMPA</sequence>
<dbReference type="EMBL" id="CP034710">
    <property type="protein sequence ID" value="AZT39590.1"/>
    <property type="molecule type" value="Genomic_DNA"/>
</dbReference>
<dbReference type="AlphaFoldDB" id="A0A3Q9MLG5"/>
<name>A0A3Q9MLG5_SALET</name>
<protein>
    <submittedName>
        <fullName evidence="1">DUF957 domain-containing protein</fullName>
    </submittedName>
</protein>
<geneLocation type="plasmid" evidence="1">
    <name>pRSE21</name>
</geneLocation>
<gene>
    <name evidence="1" type="ORF">ELZ88_23840</name>
</gene>
<keyword evidence="1" id="KW-0614">Plasmid</keyword>
<accession>A0A3Q9MLG5</accession>